<dbReference type="EMBL" id="QJKJ01007939">
    <property type="protein sequence ID" value="RDX81411.1"/>
    <property type="molecule type" value="Genomic_DNA"/>
</dbReference>
<feature type="non-terminal residue" evidence="7">
    <location>
        <position position="1"/>
    </location>
</feature>
<evidence type="ECO:0000259" key="5">
    <source>
        <dbReference type="Pfam" id="PF05699"/>
    </source>
</evidence>
<dbReference type="InterPro" id="IPR043129">
    <property type="entry name" value="ATPase_NBD"/>
</dbReference>
<dbReference type="GO" id="GO:0140662">
    <property type="term" value="F:ATP-dependent protein folding chaperone"/>
    <property type="evidence" value="ECO:0007669"/>
    <property type="project" value="InterPro"/>
</dbReference>
<sequence>MAKEDEVFAIGIDLGMKSSCVAVWLEQHGRVEIIHDQLGNKTTPSFVAFTDNQRLVGAAAKYQAVTNPENTVFDAKRLIGRKYSDPIIQKDKILWPFKVIAGINDKPMIVLNYKDQEKHLSAEEVSSMVLMKLRENAEAYLEFPVKNVVVTVPAYFNDCQRKATEDAGSIAGFNIIRIINEPTAAAIAYGLDKMSDCVGERNIFIFDFGDDTFDVSLLSVKDKIFQVKAIAGNTHLGGKDFDNRMVNYFVKEIKRRNKVDISGHPRSLGRLRNTCQMAKRTLLYAVITDIEVDALFQGIDFCSSITRAKFEEINMDLFEECMETVDRCLTDAKMDKRSVHDVVLVGGSSRIPKVQELLQDFFEGKDLHKSIDPEEVVAYGASVQASVLSKSIKNIPNLDVTSLALGISIQGDVMSVVIPRNTTIPVKRTEEYSTVEDNQSSVLIQVYEGERTRASDNNLLGFFTLSGLSPAPKGHPLDVCFAIDENGILFVSVEDKTTGKKNEMTITNDQRRPSAEKIRRMVGEAEKYQDEDKISCGTLIKFEKGMSVMQTDLSRRNPHEDVSKEEKSYSSTTINSSLSLAEIDQQACQNAMVKMFVALELPFRSVEHEAFREFLSITAPFLKVISPTSLAGDVLKLWKSDKVKLDKFLSQHCHRVCLTIDTWTSSQNLNYMCLTAHFIDNNWKLQKTMLNFCQITSQSEKTMVKTVEHCLNNWGLNLVLTLTVNNTSSNDIEIQYLKKRLMSWNNLIMKGDYTHMHCCAHILNLIVMEGLKEINDSILRIRAAVKYVRSSPSRLSKFKACVELQNIEFKGLLFYDAILRLSGSTYVTSNIYMFEVFGIGRKIKQMCNSKNVSVSIMAENMKKKYDKYWGNPDHLNIFLLIALVLHPRYKLQFVHWLINQNFGDGEALKLKDKVESSLRLLFEEYGGGTNEFENEGVGSNKSELSKYLEEALEESHKDLDVLNWWKLNSSRFPILANIARDLLAIPVSIMTSESAFSIEEKVLDSYRSSLTPKMVEALICTQDWLKGTPSPLSSNEDFEELEKFEQDYGQKTRGMCGGNRPWHNLFEQHSRVEIIHNDQGNRTTPSFVAFTDNQRLIGDAAKNQAAANPTNTLFGIFSTLAFFLLFICRLLASQMSGEISYNYCRCEEVNW</sequence>
<dbReference type="GO" id="GO:0003677">
    <property type="term" value="F:DNA binding"/>
    <property type="evidence" value="ECO:0007669"/>
    <property type="project" value="InterPro"/>
</dbReference>
<dbReference type="Gene3D" id="3.30.30.30">
    <property type="match status" value="1"/>
</dbReference>
<dbReference type="Gene3D" id="2.60.34.10">
    <property type="entry name" value="Substrate Binding Domain Of DNAk, Chain A, domain 1"/>
    <property type="match status" value="1"/>
</dbReference>
<dbReference type="Pfam" id="PF14372">
    <property type="entry name" value="hAT-like_RNase-H"/>
    <property type="match status" value="1"/>
</dbReference>
<dbReference type="FunFam" id="3.30.420.40:FF:000028">
    <property type="entry name" value="heat shock 70 kDa protein-like"/>
    <property type="match status" value="1"/>
</dbReference>
<dbReference type="PRINTS" id="PR00301">
    <property type="entry name" value="HEATSHOCK70"/>
</dbReference>
<dbReference type="InterPro" id="IPR018181">
    <property type="entry name" value="Heat_shock_70_CS"/>
</dbReference>
<evidence type="ECO:0000313" key="8">
    <source>
        <dbReference type="Proteomes" id="UP000257109"/>
    </source>
</evidence>
<evidence type="ECO:0000256" key="3">
    <source>
        <dbReference type="ARBA" id="ARBA00022840"/>
    </source>
</evidence>
<evidence type="ECO:0000256" key="4">
    <source>
        <dbReference type="SAM" id="Phobius"/>
    </source>
</evidence>
<evidence type="ECO:0000313" key="7">
    <source>
        <dbReference type="EMBL" id="RDX81411.1"/>
    </source>
</evidence>
<dbReference type="Pfam" id="PF05699">
    <property type="entry name" value="Dimer_Tnp_hAT"/>
    <property type="match status" value="1"/>
</dbReference>
<dbReference type="PANTHER" id="PTHR19375">
    <property type="entry name" value="HEAT SHOCK PROTEIN 70KDA"/>
    <property type="match status" value="1"/>
</dbReference>
<accession>A0A371FT14</accession>
<dbReference type="FunFam" id="3.30.420.40:FF:000004">
    <property type="entry name" value="Molecular chaperone DnaK"/>
    <property type="match status" value="1"/>
</dbReference>
<dbReference type="GO" id="GO:0005524">
    <property type="term" value="F:ATP binding"/>
    <property type="evidence" value="ECO:0007669"/>
    <property type="project" value="UniProtKB-KW"/>
</dbReference>
<dbReference type="SUPFAM" id="SSF100920">
    <property type="entry name" value="Heat shock protein 70kD (HSP70), peptide-binding domain"/>
    <property type="match status" value="1"/>
</dbReference>
<keyword evidence="4" id="KW-1133">Transmembrane helix</keyword>
<dbReference type="FunFam" id="3.90.640.10:FF:000002">
    <property type="entry name" value="Heat shock 70 kDa"/>
    <property type="match status" value="1"/>
</dbReference>
<protein>
    <submittedName>
        <fullName evidence="7">Mediator of RNA polymerase II transcription subunit 37c</fullName>
    </submittedName>
</protein>
<keyword evidence="2" id="KW-0547">Nucleotide-binding</keyword>
<dbReference type="STRING" id="157652.A0A371FT14"/>
<proteinExistence type="inferred from homology"/>
<dbReference type="InterPro" id="IPR008906">
    <property type="entry name" value="HATC_C_dom"/>
</dbReference>
<dbReference type="InterPro" id="IPR012337">
    <property type="entry name" value="RNaseH-like_sf"/>
</dbReference>
<dbReference type="GO" id="GO:0046983">
    <property type="term" value="F:protein dimerization activity"/>
    <property type="evidence" value="ECO:0007669"/>
    <property type="project" value="InterPro"/>
</dbReference>
<dbReference type="InterPro" id="IPR025525">
    <property type="entry name" value="hAT-like_transposase_RNase-H"/>
</dbReference>
<dbReference type="Pfam" id="PF00012">
    <property type="entry name" value="HSP70"/>
    <property type="match status" value="2"/>
</dbReference>
<feature type="transmembrane region" description="Helical" evidence="4">
    <location>
        <begin position="1113"/>
        <end position="1132"/>
    </location>
</feature>
<dbReference type="AlphaFoldDB" id="A0A371FT14"/>
<keyword evidence="4" id="KW-0472">Membrane</keyword>
<dbReference type="FunFam" id="3.30.30.30:FF:000019">
    <property type="entry name" value="Heat shock 70 kDa protein"/>
    <property type="match status" value="1"/>
</dbReference>
<keyword evidence="4" id="KW-0812">Transmembrane</keyword>
<keyword evidence="3" id="KW-0067">ATP-binding</keyword>
<dbReference type="PROSITE" id="PS01036">
    <property type="entry name" value="HSP70_3"/>
    <property type="match status" value="1"/>
</dbReference>
<dbReference type="Gene3D" id="3.90.640.10">
    <property type="entry name" value="Actin, Chain A, domain 4"/>
    <property type="match status" value="1"/>
</dbReference>
<name>A0A371FT14_MUCPR</name>
<gene>
    <name evidence="7" type="primary">MED37C</name>
    <name evidence="7" type="ORF">CR513_37915</name>
</gene>
<evidence type="ECO:0000256" key="2">
    <source>
        <dbReference type="ARBA" id="ARBA00022741"/>
    </source>
</evidence>
<evidence type="ECO:0000259" key="6">
    <source>
        <dbReference type="Pfam" id="PF14372"/>
    </source>
</evidence>
<dbReference type="SUPFAM" id="SSF53067">
    <property type="entry name" value="Actin-like ATPase domain"/>
    <property type="match status" value="3"/>
</dbReference>
<feature type="domain" description="HAT C-terminal dimerisation" evidence="5">
    <location>
        <begin position="943"/>
        <end position="1025"/>
    </location>
</feature>
<dbReference type="InterPro" id="IPR029047">
    <property type="entry name" value="HSP70_peptide-bd_sf"/>
</dbReference>
<feature type="domain" description="hAT-like transposase RNase-H fold" evidence="6">
    <location>
        <begin position="822"/>
        <end position="925"/>
    </location>
</feature>
<reference evidence="7" key="1">
    <citation type="submission" date="2018-05" db="EMBL/GenBank/DDBJ databases">
        <title>Draft genome of Mucuna pruriens seed.</title>
        <authorList>
            <person name="Nnadi N.E."/>
            <person name="Vos R."/>
            <person name="Hasami M.H."/>
            <person name="Devisetty U.K."/>
            <person name="Aguiy J.C."/>
        </authorList>
    </citation>
    <scope>NUCLEOTIDE SEQUENCE [LARGE SCALE GENOMIC DNA]</scope>
    <source>
        <strain evidence="7">JCA_2017</strain>
    </source>
</reference>
<evidence type="ECO:0000256" key="1">
    <source>
        <dbReference type="ARBA" id="ARBA00007381"/>
    </source>
</evidence>
<dbReference type="InterPro" id="IPR013126">
    <property type="entry name" value="Hsp_70_fam"/>
</dbReference>
<dbReference type="SUPFAM" id="SSF53098">
    <property type="entry name" value="Ribonuclease H-like"/>
    <property type="match status" value="1"/>
</dbReference>
<comment type="caution">
    <text evidence="7">The sequence shown here is derived from an EMBL/GenBank/DDBJ whole genome shotgun (WGS) entry which is preliminary data.</text>
</comment>
<dbReference type="Gene3D" id="3.30.420.40">
    <property type="match status" value="3"/>
</dbReference>
<comment type="similarity">
    <text evidence="1">Belongs to the heat shock protein 70 family.</text>
</comment>
<organism evidence="7 8">
    <name type="scientific">Mucuna pruriens</name>
    <name type="common">Velvet bean</name>
    <name type="synonym">Dolichos pruriens</name>
    <dbReference type="NCBI Taxonomy" id="157652"/>
    <lineage>
        <taxon>Eukaryota</taxon>
        <taxon>Viridiplantae</taxon>
        <taxon>Streptophyta</taxon>
        <taxon>Embryophyta</taxon>
        <taxon>Tracheophyta</taxon>
        <taxon>Spermatophyta</taxon>
        <taxon>Magnoliopsida</taxon>
        <taxon>eudicotyledons</taxon>
        <taxon>Gunneridae</taxon>
        <taxon>Pentapetalae</taxon>
        <taxon>rosids</taxon>
        <taxon>fabids</taxon>
        <taxon>Fabales</taxon>
        <taxon>Fabaceae</taxon>
        <taxon>Papilionoideae</taxon>
        <taxon>50 kb inversion clade</taxon>
        <taxon>NPAAA clade</taxon>
        <taxon>indigoferoid/millettioid clade</taxon>
        <taxon>Phaseoleae</taxon>
        <taxon>Mucuna</taxon>
    </lineage>
</organism>
<dbReference type="OrthoDB" id="2401965at2759"/>
<dbReference type="Proteomes" id="UP000257109">
    <property type="component" value="Unassembled WGS sequence"/>
</dbReference>
<keyword evidence="8" id="KW-1185">Reference proteome</keyword>
<dbReference type="FunFam" id="2.60.34.10:FF:000012">
    <property type="entry name" value="Heat shock 70 kDa protein"/>
    <property type="match status" value="1"/>
</dbReference>